<accession>A0A7C4AK84</accession>
<name>A0A7C4AK84_9BACT</name>
<evidence type="ECO:0000259" key="3">
    <source>
        <dbReference type="PROSITE" id="PS50110"/>
    </source>
</evidence>
<feature type="domain" description="Response regulatory" evidence="3">
    <location>
        <begin position="5"/>
        <end position="121"/>
    </location>
</feature>
<keyword evidence="1 2" id="KW-0597">Phosphoprotein</keyword>
<dbReference type="InterPro" id="IPR025497">
    <property type="entry name" value="PatA-like_N"/>
</dbReference>
<dbReference type="SUPFAM" id="SSF52172">
    <property type="entry name" value="CheY-like"/>
    <property type="match status" value="1"/>
</dbReference>
<dbReference type="EMBL" id="DTHO01000068">
    <property type="protein sequence ID" value="HGH00058.1"/>
    <property type="molecule type" value="Genomic_DNA"/>
</dbReference>
<dbReference type="GO" id="GO:0000160">
    <property type="term" value="P:phosphorelay signal transduction system"/>
    <property type="evidence" value="ECO:0007669"/>
    <property type="project" value="InterPro"/>
</dbReference>
<dbReference type="InterPro" id="IPR011006">
    <property type="entry name" value="CheY-like_superfamily"/>
</dbReference>
<dbReference type="AlphaFoldDB" id="A0A7C4AK84"/>
<dbReference type="Gene3D" id="3.40.50.2300">
    <property type="match status" value="1"/>
</dbReference>
<dbReference type="PROSITE" id="PS50110">
    <property type="entry name" value="RESPONSE_REGULATORY"/>
    <property type="match status" value="1"/>
</dbReference>
<dbReference type="Pfam" id="PF00072">
    <property type="entry name" value="Response_reg"/>
    <property type="match status" value="1"/>
</dbReference>
<comment type="caution">
    <text evidence="4">The sequence shown here is derived from an EMBL/GenBank/DDBJ whole genome shotgun (WGS) entry which is preliminary data.</text>
</comment>
<dbReference type="PANTHER" id="PTHR44591:SF3">
    <property type="entry name" value="RESPONSE REGULATORY DOMAIN-CONTAINING PROTEIN"/>
    <property type="match status" value="1"/>
</dbReference>
<evidence type="ECO:0000256" key="2">
    <source>
        <dbReference type="PROSITE-ProRule" id="PRU00169"/>
    </source>
</evidence>
<dbReference type="SMART" id="SM00448">
    <property type="entry name" value="REC"/>
    <property type="match status" value="1"/>
</dbReference>
<proteinExistence type="predicted"/>
<feature type="modified residue" description="4-aspartylphosphate" evidence="2">
    <location>
        <position position="54"/>
    </location>
</feature>
<organism evidence="4">
    <name type="scientific">Thermodesulfovibrio aggregans</name>
    <dbReference type="NCBI Taxonomy" id="86166"/>
    <lineage>
        <taxon>Bacteria</taxon>
        <taxon>Pseudomonadati</taxon>
        <taxon>Nitrospirota</taxon>
        <taxon>Thermodesulfovibrionia</taxon>
        <taxon>Thermodesulfovibrionales</taxon>
        <taxon>Thermodesulfovibrionaceae</taxon>
        <taxon>Thermodesulfovibrio</taxon>
    </lineage>
</organism>
<reference evidence="4" key="1">
    <citation type="journal article" date="2020" name="mSystems">
        <title>Genome- and Community-Level Interaction Insights into Carbon Utilization and Element Cycling Functions of Hydrothermarchaeota in Hydrothermal Sediment.</title>
        <authorList>
            <person name="Zhou Z."/>
            <person name="Liu Y."/>
            <person name="Xu W."/>
            <person name="Pan J."/>
            <person name="Luo Z.H."/>
            <person name="Li M."/>
        </authorList>
    </citation>
    <scope>NUCLEOTIDE SEQUENCE [LARGE SCALE GENOMIC DNA]</scope>
    <source>
        <strain evidence="4">SpSt-788</strain>
    </source>
</reference>
<gene>
    <name evidence="4" type="ORF">ENV75_06400</name>
</gene>
<dbReference type="InterPro" id="IPR050595">
    <property type="entry name" value="Bact_response_regulator"/>
</dbReference>
<dbReference type="InterPro" id="IPR001789">
    <property type="entry name" value="Sig_transdc_resp-reg_receiver"/>
</dbReference>
<dbReference type="PANTHER" id="PTHR44591">
    <property type="entry name" value="STRESS RESPONSE REGULATOR PROTEIN 1"/>
    <property type="match status" value="1"/>
</dbReference>
<evidence type="ECO:0000313" key="4">
    <source>
        <dbReference type="EMBL" id="HGH00058.1"/>
    </source>
</evidence>
<dbReference type="Pfam" id="PF14332">
    <property type="entry name" value="DUF4388"/>
    <property type="match status" value="1"/>
</dbReference>
<protein>
    <submittedName>
        <fullName evidence="4">Response regulator</fullName>
    </submittedName>
</protein>
<sequence>MSKGKILLVDDSPIVRKLAEVSLQEAGYEVYTASDGEEGLKTAETVKPDLILVDFIMPKITGSQFCKFAKENEILKDIPIILITGKGESVGQAFIEKYGVLDYFMKPFKSEDLIEKVESTLSRISEFKYETVEEEIKKVEDVLLSQEISLPEEIQEISFDLTEEIKTESSKEELEITEIQEIKLSEEIKEPQELEEIKETQEIESIEIPEEALFPSMPEETTKLEEAIKPSDEIDKLIEDKLREFSEKIISVVDASVESALKKYGLIKDSSFILSGFLDFFKLEEIFNLINSNKLTGILSVFVNGIAYEFMFIEGQIVYGISTLQKQKTGFKLLNEFSSEEIKQLTLEALSSLRKSQHGSFIFEIKQFSDFNLFNKERYSPSELFNPVIH</sequence>
<evidence type="ECO:0000256" key="1">
    <source>
        <dbReference type="ARBA" id="ARBA00022553"/>
    </source>
</evidence>